<dbReference type="AlphaFoldDB" id="A0A6J7J8Q4"/>
<keyword evidence="3" id="KW-0804">Transcription</keyword>
<sequence>MAGNVPAATRALAVLRTLASAASPLTAASLARDLCLPRSSVYHLLAAMEDAGFVTHFPEEGRWGLGVGAFEVGAAYLRHDPLERLARPLVQRLSAEVSQITPAVAHLGVLHGRETLYLLKETPSTPVTIVAEVGVRLPASLTASGRALLADLPPAQVRALFPDVASFVDRTGAGPMTLRSLNLLLGAERLRGWAEEDGFITAGLASVAIASHDHDGRPAASVGLTFRSDQADGDARAALAAAARRCAREITRRLSGSSLNIRS</sequence>
<dbReference type="EMBL" id="CAFBNE010000018">
    <property type="protein sequence ID" value="CAB4939718.1"/>
    <property type="molecule type" value="Genomic_DNA"/>
</dbReference>
<dbReference type="PROSITE" id="PS51078">
    <property type="entry name" value="ICLR_ED"/>
    <property type="match status" value="1"/>
</dbReference>
<dbReference type="InterPro" id="IPR005471">
    <property type="entry name" value="Tscrpt_reg_IclR_N"/>
</dbReference>
<evidence type="ECO:0000259" key="5">
    <source>
        <dbReference type="PROSITE" id="PS51078"/>
    </source>
</evidence>
<dbReference type="Gene3D" id="1.10.10.10">
    <property type="entry name" value="Winged helix-like DNA-binding domain superfamily/Winged helix DNA-binding domain"/>
    <property type="match status" value="1"/>
</dbReference>
<dbReference type="GO" id="GO:0003700">
    <property type="term" value="F:DNA-binding transcription factor activity"/>
    <property type="evidence" value="ECO:0007669"/>
    <property type="project" value="TreeGrafter"/>
</dbReference>
<keyword evidence="2" id="KW-0238">DNA-binding</keyword>
<dbReference type="InterPro" id="IPR029016">
    <property type="entry name" value="GAF-like_dom_sf"/>
</dbReference>
<dbReference type="Pfam" id="PF09339">
    <property type="entry name" value="HTH_IclR"/>
    <property type="match status" value="1"/>
</dbReference>
<organism evidence="6">
    <name type="scientific">freshwater metagenome</name>
    <dbReference type="NCBI Taxonomy" id="449393"/>
    <lineage>
        <taxon>unclassified sequences</taxon>
        <taxon>metagenomes</taxon>
        <taxon>ecological metagenomes</taxon>
    </lineage>
</organism>
<proteinExistence type="predicted"/>
<keyword evidence="1" id="KW-0805">Transcription regulation</keyword>
<dbReference type="PANTHER" id="PTHR30136:SF34">
    <property type="entry name" value="TRANSCRIPTIONAL REGULATOR"/>
    <property type="match status" value="1"/>
</dbReference>
<evidence type="ECO:0000259" key="4">
    <source>
        <dbReference type="PROSITE" id="PS51077"/>
    </source>
</evidence>
<evidence type="ECO:0000256" key="3">
    <source>
        <dbReference type="ARBA" id="ARBA00023163"/>
    </source>
</evidence>
<dbReference type="SUPFAM" id="SSF46785">
    <property type="entry name" value="Winged helix' DNA-binding domain"/>
    <property type="match status" value="1"/>
</dbReference>
<reference evidence="6" key="1">
    <citation type="submission" date="2020-05" db="EMBL/GenBank/DDBJ databases">
        <authorList>
            <person name="Chiriac C."/>
            <person name="Salcher M."/>
            <person name="Ghai R."/>
            <person name="Kavagutti S V."/>
        </authorList>
    </citation>
    <scope>NUCLEOTIDE SEQUENCE</scope>
</reference>
<accession>A0A6J7J8Q4</accession>
<name>A0A6J7J8Q4_9ZZZZ</name>
<dbReference type="SMART" id="SM00346">
    <property type="entry name" value="HTH_ICLR"/>
    <property type="match status" value="1"/>
</dbReference>
<dbReference type="Gene3D" id="3.30.450.40">
    <property type="match status" value="1"/>
</dbReference>
<protein>
    <submittedName>
        <fullName evidence="6">Unannotated protein</fullName>
    </submittedName>
</protein>
<dbReference type="SUPFAM" id="SSF55781">
    <property type="entry name" value="GAF domain-like"/>
    <property type="match status" value="1"/>
</dbReference>
<evidence type="ECO:0000256" key="1">
    <source>
        <dbReference type="ARBA" id="ARBA00023015"/>
    </source>
</evidence>
<dbReference type="InterPro" id="IPR050707">
    <property type="entry name" value="HTH_MetabolicPath_Reg"/>
</dbReference>
<dbReference type="Pfam" id="PF01614">
    <property type="entry name" value="IclR_C"/>
    <property type="match status" value="1"/>
</dbReference>
<dbReference type="InterPro" id="IPR036388">
    <property type="entry name" value="WH-like_DNA-bd_sf"/>
</dbReference>
<feature type="domain" description="HTH iclR-type" evidence="4">
    <location>
        <begin position="5"/>
        <end position="67"/>
    </location>
</feature>
<dbReference type="PROSITE" id="PS51077">
    <property type="entry name" value="HTH_ICLR"/>
    <property type="match status" value="1"/>
</dbReference>
<evidence type="ECO:0000256" key="2">
    <source>
        <dbReference type="ARBA" id="ARBA00023125"/>
    </source>
</evidence>
<dbReference type="GO" id="GO:0045892">
    <property type="term" value="P:negative regulation of DNA-templated transcription"/>
    <property type="evidence" value="ECO:0007669"/>
    <property type="project" value="TreeGrafter"/>
</dbReference>
<dbReference type="InterPro" id="IPR014757">
    <property type="entry name" value="Tscrpt_reg_IclR_C"/>
</dbReference>
<dbReference type="InterPro" id="IPR036390">
    <property type="entry name" value="WH_DNA-bd_sf"/>
</dbReference>
<dbReference type="PANTHER" id="PTHR30136">
    <property type="entry name" value="HELIX-TURN-HELIX TRANSCRIPTIONAL REGULATOR, ICLR FAMILY"/>
    <property type="match status" value="1"/>
</dbReference>
<evidence type="ECO:0000313" key="6">
    <source>
        <dbReference type="EMBL" id="CAB4939718.1"/>
    </source>
</evidence>
<gene>
    <name evidence="6" type="ORF">UFOPK3772_00833</name>
</gene>
<feature type="domain" description="IclR-ED" evidence="5">
    <location>
        <begin position="68"/>
        <end position="256"/>
    </location>
</feature>
<dbReference type="GO" id="GO:0003677">
    <property type="term" value="F:DNA binding"/>
    <property type="evidence" value="ECO:0007669"/>
    <property type="project" value="UniProtKB-KW"/>
</dbReference>